<dbReference type="AlphaFoldDB" id="A0A099T462"/>
<evidence type="ECO:0000259" key="4">
    <source>
        <dbReference type="Pfam" id="PF08241"/>
    </source>
</evidence>
<evidence type="ECO:0000313" key="6">
    <source>
        <dbReference type="Proteomes" id="UP000029859"/>
    </source>
</evidence>
<evidence type="ECO:0000256" key="1">
    <source>
        <dbReference type="ARBA" id="ARBA00022603"/>
    </source>
</evidence>
<organism evidence="5 6">
    <name type="scientific">Methanococcoides methylutens</name>
    <dbReference type="NCBI Taxonomy" id="2226"/>
    <lineage>
        <taxon>Archaea</taxon>
        <taxon>Methanobacteriati</taxon>
        <taxon>Methanobacteriota</taxon>
        <taxon>Stenosarchaea group</taxon>
        <taxon>Methanomicrobia</taxon>
        <taxon>Methanosarcinales</taxon>
        <taxon>Methanosarcinaceae</taxon>
        <taxon>Methanococcoides</taxon>
    </lineage>
</organism>
<sequence length="221" mass="25142">MTQGTASHTHFSAWDREYSHVRWGGAAPIEPIRSRIPDGCRILDAGSGKGRHLLPLSNFYDCTGIDVSPTALKASREYLAKREREAHHVVSSITDLPFADNSFEGIVCFGVLQHLLERERERAVSEFRRVLKPGGTIFLEVFGTRDMRYGGDAIEDHTFVRQSGIIYHYFTKEEVEHLFRDFGMLDINDVITEKKFKGESHTRHMVNGTIQLVSEEDTEIC</sequence>
<dbReference type="GO" id="GO:0032259">
    <property type="term" value="P:methylation"/>
    <property type="evidence" value="ECO:0007669"/>
    <property type="project" value="UniProtKB-KW"/>
</dbReference>
<protein>
    <submittedName>
        <fullName evidence="5">Peptidoglycan-binding protein LysM</fullName>
    </submittedName>
</protein>
<dbReference type="SUPFAM" id="SSF53335">
    <property type="entry name" value="S-adenosyl-L-methionine-dependent methyltransferases"/>
    <property type="match status" value="1"/>
</dbReference>
<feature type="domain" description="Methyltransferase type 11" evidence="4">
    <location>
        <begin position="43"/>
        <end position="138"/>
    </location>
</feature>
<evidence type="ECO:0000256" key="2">
    <source>
        <dbReference type="ARBA" id="ARBA00022679"/>
    </source>
</evidence>
<dbReference type="PANTHER" id="PTHR43464:SF19">
    <property type="entry name" value="UBIQUINONE BIOSYNTHESIS O-METHYLTRANSFERASE, MITOCHONDRIAL"/>
    <property type="match status" value="1"/>
</dbReference>
<dbReference type="EMBL" id="JRHO01000009">
    <property type="protein sequence ID" value="KGK99011.1"/>
    <property type="molecule type" value="Genomic_DNA"/>
</dbReference>
<gene>
    <name evidence="5" type="ORF">LI82_02965</name>
</gene>
<dbReference type="PANTHER" id="PTHR43464">
    <property type="entry name" value="METHYLTRANSFERASE"/>
    <property type="match status" value="1"/>
</dbReference>
<evidence type="ECO:0000256" key="3">
    <source>
        <dbReference type="ARBA" id="ARBA00022691"/>
    </source>
</evidence>
<keyword evidence="3" id="KW-0949">S-adenosyl-L-methionine</keyword>
<dbReference type="Pfam" id="PF08241">
    <property type="entry name" value="Methyltransf_11"/>
    <property type="match status" value="1"/>
</dbReference>
<accession>A0A099T462</accession>
<keyword evidence="2" id="KW-0808">Transferase</keyword>
<keyword evidence="6" id="KW-1185">Reference proteome</keyword>
<keyword evidence="1" id="KW-0489">Methyltransferase</keyword>
<dbReference type="GO" id="GO:0008757">
    <property type="term" value="F:S-adenosylmethionine-dependent methyltransferase activity"/>
    <property type="evidence" value="ECO:0007669"/>
    <property type="project" value="InterPro"/>
</dbReference>
<dbReference type="Gene3D" id="3.40.50.150">
    <property type="entry name" value="Vaccinia Virus protein VP39"/>
    <property type="match status" value="1"/>
</dbReference>
<name>A0A099T462_METMT</name>
<dbReference type="RefSeq" id="WP_048193440.1">
    <property type="nucleotide sequence ID" value="NZ_CAAGSM010000002.1"/>
</dbReference>
<dbReference type="CDD" id="cd02440">
    <property type="entry name" value="AdoMet_MTases"/>
    <property type="match status" value="1"/>
</dbReference>
<dbReference type="InterPro" id="IPR029063">
    <property type="entry name" value="SAM-dependent_MTases_sf"/>
</dbReference>
<dbReference type="OrthoDB" id="8915at2157"/>
<comment type="caution">
    <text evidence="5">The sequence shown here is derived from an EMBL/GenBank/DDBJ whole genome shotgun (WGS) entry which is preliminary data.</text>
</comment>
<evidence type="ECO:0000313" key="5">
    <source>
        <dbReference type="EMBL" id="KGK99011.1"/>
    </source>
</evidence>
<dbReference type="InterPro" id="IPR013216">
    <property type="entry name" value="Methyltransf_11"/>
</dbReference>
<proteinExistence type="predicted"/>
<reference evidence="5 6" key="1">
    <citation type="submission" date="2014-09" db="EMBL/GenBank/DDBJ databases">
        <title>Draft genome sequence of an obligately methylotrophic methanogen, Methanococcoides methylutens, isolated from marine sediment.</title>
        <authorList>
            <person name="Guan Y."/>
            <person name="Ngugi D.K."/>
            <person name="Blom J."/>
            <person name="Ali S."/>
            <person name="Ferry J.G."/>
            <person name="Stingl U."/>
        </authorList>
    </citation>
    <scope>NUCLEOTIDE SEQUENCE [LARGE SCALE GENOMIC DNA]</scope>
    <source>
        <strain evidence="5 6">DSM 2657</strain>
    </source>
</reference>
<dbReference type="Proteomes" id="UP000029859">
    <property type="component" value="Unassembled WGS sequence"/>
</dbReference>